<name>A0A1M7G5U9_9FLAO</name>
<evidence type="ECO:0008006" key="4">
    <source>
        <dbReference type="Google" id="ProtNLM"/>
    </source>
</evidence>
<feature type="chain" id="PRO_5009926065" description="Lipocalin-like domain-containing protein" evidence="1">
    <location>
        <begin position="21"/>
        <end position="133"/>
    </location>
</feature>
<dbReference type="STRING" id="946677.SAMN05444484_10465"/>
<dbReference type="OrthoDB" id="1118927at2"/>
<dbReference type="RefSeq" id="WP_068845144.1">
    <property type="nucleotide sequence ID" value="NZ_FRBT01000004.1"/>
</dbReference>
<reference evidence="3" key="1">
    <citation type="submission" date="2016-11" db="EMBL/GenBank/DDBJ databases">
        <authorList>
            <person name="Varghese N."/>
            <person name="Submissions S."/>
        </authorList>
    </citation>
    <scope>NUCLEOTIDE SEQUENCE [LARGE SCALE GENOMIC DNA]</scope>
    <source>
        <strain evidence="3">DSM 24724</strain>
    </source>
</reference>
<protein>
    <recommendedName>
        <fullName evidence="4">Lipocalin-like domain-containing protein</fullName>
    </recommendedName>
</protein>
<keyword evidence="1" id="KW-0732">Signal</keyword>
<organism evidence="2 3">
    <name type="scientific">Flavobacterium chilense</name>
    <dbReference type="NCBI Taxonomy" id="946677"/>
    <lineage>
        <taxon>Bacteria</taxon>
        <taxon>Pseudomonadati</taxon>
        <taxon>Bacteroidota</taxon>
        <taxon>Flavobacteriia</taxon>
        <taxon>Flavobacteriales</taxon>
        <taxon>Flavobacteriaceae</taxon>
        <taxon>Flavobacterium</taxon>
    </lineage>
</organism>
<sequence length="133" mass="15095">MKKHFLLFIVVSCLFSTAYALESTTMNSGSIVNTWIWEKSIGGANNPYTATPKTIGFNKKIVFTPNGRVITYKNDVEIRNSTYQIEKGIGFFDQAEHDLITFEGKTYVIENLDNQNLTIVSNNQDAARTIYKR</sequence>
<accession>A0A1M7G5U9</accession>
<dbReference type="AlphaFoldDB" id="A0A1M7G5U9"/>
<evidence type="ECO:0000313" key="3">
    <source>
        <dbReference type="Proteomes" id="UP000184028"/>
    </source>
</evidence>
<dbReference type="EMBL" id="FRBT01000004">
    <property type="protein sequence ID" value="SHM11640.1"/>
    <property type="molecule type" value="Genomic_DNA"/>
</dbReference>
<evidence type="ECO:0000313" key="2">
    <source>
        <dbReference type="EMBL" id="SHM11640.1"/>
    </source>
</evidence>
<feature type="signal peptide" evidence="1">
    <location>
        <begin position="1"/>
        <end position="20"/>
    </location>
</feature>
<gene>
    <name evidence="2" type="ORF">SAMN05444484_10465</name>
</gene>
<evidence type="ECO:0000256" key="1">
    <source>
        <dbReference type="SAM" id="SignalP"/>
    </source>
</evidence>
<proteinExistence type="predicted"/>
<dbReference type="Proteomes" id="UP000184028">
    <property type="component" value="Unassembled WGS sequence"/>
</dbReference>
<keyword evidence="3" id="KW-1185">Reference proteome</keyword>